<dbReference type="RefSeq" id="WP_145066470.1">
    <property type="nucleotide sequence ID" value="NZ_CP036287.1"/>
</dbReference>
<dbReference type="KEGG" id="pbap:Pla133_29920"/>
<dbReference type="PANTHER" id="PTHR35889">
    <property type="entry name" value="CYCLOINULO-OLIGOSACCHARIDE FRUCTANOTRANSFERASE-RELATED"/>
    <property type="match status" value="1"/>
</dbReference>
<evidence type="ECO:0000313" key="4">
    <source>
        <dbReference type="Proteomes" id="UP000316921"/>
    </source>
</evidence>
<dbReference type="Proteomes" id="UP000316921">
    <property type="component" value="Chromosome"/>
</dbReference>
<feature type="domain" description="DUF1553" evidence="2">
    <location>
        <begin position="456"/>
        <end position="538"/>
    </location>
</feature>
<accession>A0A518BLQ5</accession>
<dbReference type="EMBL" id="CP036287">
    <property type="protein sequence ID" value="QDU67903.1"/>
    <property type="molecule type" value="Genomic_DNA"/>
</dbReference>
<dbReference type="Pfam" id="PF07587">
    <property type="entry name" value="PSD1"/>
    <property type="match status" value="1"/>
</dbReference>
<dbReference type="Gene3D" id="2.60.40.1080">
    <property type="match status" value="1"/>
</dbReference>
<dbReference type="InterPro" id="IPR011444">
    <property type="entry name" value="DUF1549"/>
</dbReference>
<dbReference type="InterPro" id="IPR022655">
    <property type="entry name" value="DUF1553"/>
</dbReference>
<evidence type="ECO:0000313" key="3">
    <source>
        <dbReference type="EMBL" id="QDU67903.1"/>
    </source>
</evidence>
<organism evidence="3 4">
    <name type="scientific">Engelhardtia mirabilis</name>
    <dbReference type="NCBI Taxonomy" id="2528011"/>
    <lineage>
        <taxon>Bacteria</taxon>
        <taxon>Pseudomonadati</taxon>
        <taxon>Planctomycetota</taxon>
        <taxon>Planctomycetia</taxon>
        <taxon>Planctomycetia incertae sedis</taxon>
        <taxon>Engelhardtia</taxon>
    </lineage>
</organism>
<dbReference type="PANTHER" id="PTHR35889:SF3">
    <property type="entry name" value="F-BOX DOMAIN-CONTAINING PROTEIN"/>
    <property type="match status" value="1"/>
</dbReference>
<evidence type="ECO:0000259" key="2">
    <source>
        <dbReference type="Pfam" id="PF07587"/>
    </source>
</evidence>
<proteinExistence type="predicted"/>
<evidence type="ECO:0008006" key="5">
    <source>
        <dbReference type="Google" id="ProtNLM"/>
    </source>
</evidence>
<name>A0A518BLQ5_9BACT</name>
<sequence length="655" mass="72263">MKLAAWFGLAPAAYMALVITLPGPDLASGEGSGAWLPTIAGTESPDFVNDVMPVLTAAGCNTGDCHGAALGQNRFKLSLLGYDPRADWEALTRDLRGRRIQQIEPEDSLLLRKPSERTHHGGGLVLEADSEGYQLLLRWIESGAPYRTVERELERIEVVEDDGLRVTAIYDDGTRRDVTEWALVTSNDESIAWVEGAQWSEREDGRIEIEALRPGQTSVIVRYGGKLAVVPVTTPFGQVEFEYEPLGFVDELVAEQWRRMGVAPPERCSDATFLRRVTLDLTGRLPSLEQQAAFERDPDRDRLVDGLIASDAFAEFWAYRLAELLPTSPKLVGWLRTELAAERPWTDVARTIMTATGHQPGTALFSTNDPKMIAENLFESFLGKQIQCAQCHNHPFMSFSQDDYFGVAAFFARVRIEDTGLQLASRGEVRTLDTGEVVHPTFPGGVAPSMEPDGDRRWALADWVVERDDFARLMANRVWAALMGEGLVEPVDDLRPSNPASNEALLAALAADFTEHDSSLQHLVGVIARSDAYGRLKQPRLMPAAVLVDAIADATGVPDAKRAVQNPTMDSATLDVSGRRSDFSGSLAQSLHLITSEAVNAKVARMENMDLDEIYRRALGRGPTGRERELAPTSREGLEDLMWALLNSEEFLHVR</sequence>
<gene>
    <name evidence="3" type="ORF">Pla133_29920</name>
</gene>
<keyword evidence="4" id="KW-1185">Reference proteome</keyword>
<feature type="domain" description="DUF1549" evidence="1">
    <location>
        <begin position="249"/>
        <end position="415"/>
    </location>
</feature>
<reference evidence="3 4" key="1">
    <citation type="submission" date="2019-02" db="EMBL/GenBank/DDBJ databases">
        <title>Deep-cultivation of Planctomycetes and their phenomic and genomic characterization uncovers novel biology.</title>
        <authorList>
            <person name="Wiegand S."/>
            <person name="Jogler M."/>
            <person name="Boedeker C."/>
            <person name="Pinto D."/>
            <person name="Vollmers J."/>
            <person name="Rivas-Marin E."/>
            <person name="Kohn T."/>
            <person name="Peeters S.H."/>
            <person name="Heuer A."/>
            <person name="Rast P."/>
            <person name="Oberbeckmann S."/>
            <person name="Bunk B."/>
            <person name="Jeske O."/>
            <person name="Meyerdierks A."/>
            <person name="Storesund J.E."/>
            <person name="Kallscheuer N."/>
            <person name="Luecker S."/>
            <person name="Lage O.M."/>
            <person name="Pohl T."/>
            <person name="Merkel B.J."/>
            <person name="Hornburger P."/>
            <person name="Mueller R.-W."/>
            <person name="Bruemmer F."/>
            <person name="Labrenz M."/>
            <person name="Spormann A.M."/>
            <person name="Op den Camp H."/>
            <person name="Overmann J."/>
            <person name="Amann R."/>
            <person name="Jetten M.S.M."/>
            <person name="Mascher T."/>
            <person name="Medema M.H."/>
            <person name="Devos D.P."/>
            <person name="Kaster A.-K."/>
            <person name="Ovreas L."/>
            <person name="Rohde M."/>
            <person name="Galperin M.Y."/>
            <person name="Jogler C."/>
        </authorList>
    </citation>
    <scope>NUCLEOTIDE SEQUENCE [LARGE SCALE GENOMIC DNA]</scope>
    <source>
        <strain evidence="3 4">Pla133</strain>
    </source>
</reference>
<dbReference type="Pfam" id="PF07583">
    <property type="entry name" value="PSCyt2"/>
    <property type="match status" value="1"/>
</dbReference>
<dbReference type="AlphaFoldDB" id="A0A518BLQ5"/>
<protein>
    <recommendedName>
        <fullName evidence="5">DUF1549 domain-containing protein</fullName>
    </recommendedName>
</protein>
<evidence type="ECO:0000259" key="1">
    <source>
        <dbReference type="Pfam" id="PF07583"/>
    </source>
</evidence>